<comment type="subcellular location">
    <subcellularLocation>
        <location evidence="7">Cytoplasm</location>
        <location evidence="7">Nucleoid</location>
    </subcellularLocation>
</comment>
<comment type="similarity">
    <text evidence="7">Belongs to the MraZ family.</text>
</comment>
<keyword evidence="6 7" id="KW-0804">Transcription</keyword>
<evidence type="ECO:0000256" key="5">
    <source>
        <dbReference type="ARBA" id="ARBA00023125"/>
    </source>
</evidence>
<gene>
    <name evidence="7 9" type="primary">mraZ</name>
    <name evidence="9" type="ORF">EAX62_07950</name>
</gene>
<dbReference type="RefSeq" id="WP_121901165.1">
    <property type="nucleotide sequence ID" value="NZ_REFW01000002.1"/>
</dbReference>
<dbReference type="InterPro" id="IPR035644">
    <property type="entry name" value="MraZ_C"/>
</dbReference>
<dbReference type="InterPro" id="IPR035642">
    <property type="entry name" value="MraZ_N"/>
</dbReference>
<name>A0A3M0GQX5_9ACTN</name>
<dbReference type="GO" id="GO:0005737">
    <property type="term" value="C:cytoplasm"/>
    <property type="evidence" value="ECO:0007669"/>
    <property type="project" value="UniProtKB-UniRule"/>
</dbReference>
<organism evidence="9 10">
    <name type="scientific">Tessaracoccus antarcticus</name>
    <dbReference type="NCBI Taxonomy" id="2479848"/>
    <lineage>
        <taxon>Bacteria</taxon>
        <taxon>Bacillati</taxon>
        <taxon>Actinomycetota</taxon>
        <taxon>Actinomycetes</taxon>
        <taxon>Propionibacteriales</taxon>
        <taxon>Propionibacteriaceae</taxon>
        <taxon>Tessaracoccus</taxon>
    </lineage>
</organism>
<comment type="subunit">
    <text evidence="7">Forms oligomers.</text>
</comment>
<evidence type="ECO:0000256" key="3">
    <source>
        <dbReference type="ARBA" id="ARBA00022737"/>
    </source>
</evidence>
<dbReference type="CDD" id="cd16321">
    <property type="entry name" value="MraZ_C"/>
    <property type="match status" value="1"/>
</dbReference>
<evidence type="ECO:0000256" key="2">
    <source>
        <dbReference type="ARBA" id="ARBA00022490"/>
    </source>
</evidence>
<evidence type="ECO:0000313" key="10">
    <source>
        <dbReference type="Proteomes" id="UP000275256"/>
    </source>
</evidence>
<evidence type="ECO:0000256" key="7">
    <source>
        <dbReference type="HAMAP-Rule" id="MF_01008"/>
    </source>
</evidence>
<dbReference type="EMBL" id="REFW01000002">
    <property type="protein sequence ID" value="RMB59686.1"/>
    <property type="molecule type" value="Genomic_DNA"/>
</dbReference>
<dbReference type="NCBIfam" id="TIGR00242">
    <property type="entry name" value="division/cell wall cluster transcriptional repressor MraZ"/>
    <property type="match status" value="1"/>
</dbReference>
<dbReference type="Proteomes" id="UP000275256">
    <property type="component" value="Unassembled WGS sequence"/>
</dbReference>
<dbReference type="GO" id="GO:0009295">
    <property type="term" value="C:nucleoid"/>
    <property type="evidence" value="ECO:0007669"/>
    <property type="project" value="UniProtKB-SubCell"/>
</dbReference>
<dbReference type="SUPFAM" id="SSF89447">
    <property type="entry name" value="AbrB/MazE/MraZ-like"/>
    <property type="match status" value="1"/>
</dbReference>
<evidence type="ECO:0000256" key="6">
    <source>
        <dbReference type="ARBA" id="ARBA00023163"/>
    </source>
</evidence>
<dbReference type="PROSITE" id="PS51740">
    <property type="entry name" value="SPOVT_ABRB"/>
    <property type="match status" value="2"/>
</dbReference>
<accession>A0A3M0GQX5</accession>
<dbReference type="Gene3D" id="3.40.1550.20">
    <property type="entry name" value="Transcriptional regulator MraZ domain"/>
    <property type="match status" value="1"/>
</dbReference>
<dbReference type="Pfam" id="PF02381">
    <property type="entry name" value="MraZ"/>
    <property type="match status" value="2"/>
</dbReference>
<evidence type="ECO:0000256" key="1">
    <source>
        <dbReference type="ARBA" id="ARBA00013860"/>
    </source>
</evidence>
<evidence type="ECO:0000259" key="8">
    <source>
        <dbReference type="PROSITE" id="PS51740"/>
    </source>
</evidence>
<dbReference type="AlphaFoldDB" id="A0A3M0GQX5"/>
<dbReference type="InterPro" id="IPR003444">
    <property type="entry name" value="MraZ"/>
</dbReference>
<feature type="domain" description="SpoVT-AbrB" evidence="8">
    <location>
        <begin position="76"/>
        <end position="119"/>
    </location>
</feature>
<keyword evidence="3" id="KW-0677">Repeat</keyword>
<feature type="domain" description="SpoVT-AbrB" evidence="8">
    <location>
        <begin position="5"/>
        <end position="47"/>
    </location>
</feature>
<evidence type="ECO:0000256" key="4">
    <source>
        <dbReference type="ARBA" id="ARBA00023015"/>
    </source>
</evidence>
<dbReference type="InterPro" id="IPR037914">
    <property type="entry name" value="SpoVT-AbrB_sf"/>
</dbReference>
<dbReference type="OrthoDB" id="9807753at2"/>
<dbReference type="GO" id="GO:0000976">
    <property type="term" value="F:transcription cis-regulatory region binding"/>
    <property type="evidence" value="ECO:0007669"/>
    <property type="project" value="TreeGrafter"/>
</dbReference>
<reference evidence="9 10" key="1">
    <citation type="submission" date="2018-10" db="EMBL/GenBank/DDBJ databases">
        <title>Tessaracoccus antarcticuss sp. nov., isolated from sediment.</title>
        <authorList>
            <person name="Zhou L.Y."/>
            <person name="Du Z.J."/>
        </authorList>
    </citation>
    <scope>NUCLEOTIDE SEQUENCE [LARGE SCALE GENOMIC DNA]</scope>
    <source>
        <strain evidence="9 10">JDX10</strain>
    </source>
</reference>
<dbReference type="InterPro" id="IPR007159">
    <property type="entry name" value="SpoVT-AbrB_dom"/>
</dbReference>
<keyword evidence="10" id="KW-1185">Reference proteome</keyword>
<dbReference type="InterPro" id="IPR020603">
    <property type="entry name" value="MraZ_dom"/>
</dbReference>
<dbReference type="PANTHER" id="PTHR34701">
    <property type="entry name" value="TRANSCRIPTIONAL REGULATOR MRAZ"/>
    <property type="match status" value="1"/>
</dbReference>
<dbReference type="GO" id="GO:2000143">
    <property type="term" value="P:negative regulation of DNA-templated transcription initiation"/>
    <property type="evidence" value="ECO:0007669"/>
    <property type="project" value="TreeGrafter"/>
</dbReference>
<dbReference type="CDD" id="cd16320">
    <property type="entry name" value="MraZ_N"/>
    <property type="match status" value="1"/>
</dbReference>
<dbReference type="HAMAP" id="MF_01008">
    <property type="entry name" value="MraZ"/>
    <property type="match status" value="1"/>
</dbReference>
<protein>
    <recommendedName>
        <fullName evidence="1 7">Transcriptional regulator MraZ</fullName>
    </recommendedName>
</protein>
<comment type="caution">
    <text evidence="9">The sequence shown here is derived from an EMBL/GenBank/DDBJ whole genome shotgun (WGS) entry which is preliminary data.</text>
</comment>
<evidence type="ECO:0000313" key="9">
    <source>
        <dbReference type="EMBL" id="RMB59686.1"/>
    </source>
</evidence>
<keyword evidence="4 7" id="KW-0805">Transcription regulation</keyword>
<dbReference type="GO" id="GO:0003700">
    <property type="term" value="F:DNA-binding transcription factor activity"/>
    <property type="evidence" value="ECO:0007669"/>
    <property type="project" value="UniProtKB-UniRule"/>
</dbReference>
<proteinExistence type="inferred from homology"/>
<keyword evidence="2 7" id="KW-0963">Cytoplasm</keyword>
<keyword evidence="5 7" id="KW-0238">DNA-binding</keyword>
<dbReference type="InterPro" id="IPR038619">
    <property type="entry name" value="MraZ_sf"/>
</dbReference>
<sequence length="143" mass="15942">MLMGTYTPKLDDKGRLILPAKFRDVFEGGLVVARTQERALAIYTAEAFEELMTPVSSAPNTLKQVRDYQRMMAAGASFEVPDKQGRITIPPMLRTYAGLDRDVVVIGAFGHAEVWDATQWARYSEQAEAGFSEMDEELLRPPG</sequence>
<dbReference type="PANTHER" id="PTHR34701:SF1">
    <property type="entry name" value="TRANSCRIPTIONAL REGULATOR MRAZ"/>
    <property type="match status" value="1"/>
</dbReference>